<dbReference type="InterPro" id="IPR058240">
    <property type="entry name" value="rSAM_sf"/>
</dbReference>
<dbReference type="PANTHER" id="PTHR13932:SF5">
    <property type="entry name" value="RADICAL S-ADENOSYL METHIONINE DOMAIN-CONTAINING PROTEIN 1, MITOCHONDRIAL"/>
    <property type="match status" value="1"/>
</dbReference>
<keyword evidence="7" id="KW-1185">Reference proteome</keyword>
<comment type="function">
    <text evidence="4">May be a heme chaperone, appears to bind heme. Homologous bacterial proteins do not have oxygen-independent coproporphyrinogen-III oxidase activity. Binds 1 [4Fe-4S] cluster. The cluster is coordinated with 3 cysteines and an exchangeable S-adenosyl-L-methionine.</text>
</comment>
<dbReference type="InterPro" id="IPR006638">
    <property type="entry name" value="Elp3/MiaA/NifB-like_rSAM"/>
</dbReference>
<evidence type="ECO:0000259" key="5">
    <source>
        <dbReference type="PROSITE" id="PS51918"/>
    </source>
</evidence>
<dbReference type="InterPro" id="IPR010723">
    <property type="entry name" value="HemN_C"/>
</dbReference>
<dbReference type="Pfam" id="PF06969">
    <property type="entry name" value="HemN_C"/>
    <property type="match status" value="1"/>
</dbReference>
<dbReference type="InterPro" id="IPR004559">
    <property type="entry name" value="HemW-like"/>
</dbReference>
<dbReference type="EMBL" id="OZ019894">
    <property type="protein sequence ID" value="CAK9217151.1"/>
    <property type="molecule type" value="Genomic_DNA"/>
</dbReference>
<evidence type="ECO:0000256" key="4">
    <source>
        <dbReference type="ARBA" id="ARBA00045130"/>
    </source>
</evidence>
<sequence>MRSMTHAFHSVLFFPFSRFQLRFLTTHDRQIRVLHGSLMRGCCSMHLSSAFSSRHPHVTSTLPQLTSKPFVRSLFSSSSSSLLSFEVVSTEVSSKPSAAMSVWSETADNDSERNLYPISELLPSSAYVHIPFCRRRCFYCDFPIVAVGERTEGTSTHMDARMANYVDLLCREIRVAASANPSRPLKTLFFGGGTPSLLPIPLLLRIIQALDSSFGIAAGAEISIEMDPGTFDVQSLRQTLEGGVTRVSMGVQSFSSELLKACGRAHGLNEVYAAIDAIKGSGLKNWSLDLISSLPHQTLFQWEHSLQEAVAAGPSHISIYDLQIEEGTLFNRWYKAGESPLPSDDVSATFYTTASSILTNAGFEHYEISNYAKEGLQCKHNLVYWNNLPHFAFGLGSTSYVDHKRFARPRKFNLYADFVESFETSGGQIDFPESSLEERILDTVMLSLRLATGLNLQQFKQQFGTTVAAIVCKALFPFASSGYVAVLNANKQPISAEILLDHSLPLAYTGGASLAHSDSEVAAFVHLTDPKGFLLSNEVISSIFSALPSGSSYLISSELLQRYGCKRDILV</sequence>
<dbReference type="SFLD" id="SFLDF00562">
    <property type="entry name" value="HemN-like__clustered_with_heat"/>
    <property type="match status" value="1"/>
</dbReference>
<dbReference type="Pfam" id="PF04055">
    <property type="entry name" value="Radical_SAM"/>
    <property type="match status" value="1"/>
</dbReference>
<dbReference type="Proteomes" id="UP001497512">
    <property type="component" value="Chromosome 2"/>
</dbReference>
<dbReference type="SMART" id="SM00729">
    <property type="entry name" value="Elp3"/>
    <property type="match status" value="1"/>
</dbReference>
<dbReference type="SUPFAM" id="SSF102114">
    <property type="entry name" value="Radical SAM enzymes"/>
    <property type="match status" value="1"/>
</dbReference>
<dbReference type="PROSITE" id="PS51918">
    <property type="entry name" value="RADICAL_SAM"/>
    <property type="match status" value="1"/>
</dbReference>
<feature type="domain" description="Radical SAM core" evidence="5">
    <location>
        <begin position="114"/>
        <end position="364"/>
    </location>
</feature>
<evidence type="ECO:0000256" key="1">
    <source>
        <dbReference type="ARBA" id="ARBA00006100"/>
    </source>
</evidence>
<dbReference type="PANTHER" id="PTHR13932">
    <property type="entry name" value="COPROPORPHYRINIGEN III OXIDASE"/>
    <property type="match status" value="1"/>
</dbReference>
<dbReference type="Gene3D" id="3.80.30.20">
    <property type="entry name" value="tm_1862 like domain"/>
    <property type="match status" value="1"/>
</dbReference>
<evidence type="ECO:0000313" key="7">
    <source>
        <dbReference type="Proteomes" id="UP001497512"/>
    </source>
</evidence>
<dbReference type="SFLD" id="SFLDS00029">
    <property type="entry name" value="Radical_SAM"/>
    <property type="match status" value="1"/>
</dbReference>
<dbReference type="InterPro" id="IPR023404">
    <property type="entry name" value="rSAM_horseshoe"/>
</dbReference>
<dbReference type="InterPro" id="IPR007197">
    <property type="entry name" value="rSAM"/>
</dbReference>
<comment type="similarity">
    <text evidence="1">Belongs to the anaerobic coproporphyrinogen-III oxidase family. HemW subfamily.</text>
</comment>
<dbReference type="InterPro" id="IPR034505">
    <property type="entry name" value="Coproporphyrinogen-III_oxidase"/>
</dbReference>
<reference evidence="6" key="1">
    <citation type="submission" date="2024-02" db="EMBL/GenBank/DDBJ databases">
        <authorList>
            <consortium name="ELIXIR-Norway"/>
            <consortium name="Elixir Norway"/>
        </authorList>
    </citation>
    <scope>NUCLEOTIDE SEQUENCE</scope>
</reference>
<dbReference type="SFLD" id="SFLDG01065">
    <property type="entry name" value="anaerobic_coproporphyrinogen-I"/>
    <property type="match status" value="1"/>
</dbReference>
<evidence type="ECO:0000256" key="3">
    <source>
        <dbReference type="ARBA" id="ARBA00033094"/>
    </source>
</evidence>
<organism evidence="6 7">
    <name type="scientific">Sphagnum troendelagicum</name>
    <dbReference type="NCBI Taxonomy" id="128251"/>
    <lineage>
        <taxon>Eukaryota</taxon>
        <taxon>Viridiplantae</taxon>
        <taxon>Streptophyta</taxon>
        <taxon>Embryophyta</taxon>
        <taxon>Bryophyta</taxon>
        <taxon>Sphagnophytina</taxon>
        <taxon>Sphagnopsida</taxon>
        <taxon>Sphagnales</taxon>
        <taxon>Sphagnaceae</taxon>
        <taxon>Sphagnum</taxon>
    </lineage>
</organism>
<evidence type="ECO:0000256" key="2">
    <source>
        <dbReference type="ARBA" id="ARBA00014678"/>
    </source>
</evidence>
<name>A0ABP0UCZ2_9BRYO</name>
<proteinExistence type="inferred from homology"/>
<dbReference type="NCBIfam" id="TIGR00539">
    <property type="entry name" value="hemN_rel"/>
    <property type="match status" value="1"/>
</dbReference>
<accession>A0ABP0UCZ2</accession>
<gene>
    <name evidence="6" type="ORF">CSSPTR1EN2_LOCUS13827</name>
</gene>
<evidence type="ECO:0000313" key="6">
    <source>
        <dbReference type="EMBL" id="CAK9217151.1"/>
    </source>
</evidence>
<protein>
    <recommendedName>
        <fullName evidence="2">Radical S-adenosyl methionine domain-containing protein 1, mitochondrial</fullName>
    </recommendedName>
    <alternativeName>
        <fullName evidence="3">Putative heme chaperone</fullName>
    </alternativeName>
</protein>